<evidence type="ECO:0000256" key="8">
    <source>
        <dbReference type="PIRSR" id="PIRSR602401-1"/>
    </source>
</evidence>
<dbReference type="InterPro" id="IPR002401">
    <property type="entry name" value="Cyt_P450_E_grp-I"/>
</dbReference>
<keyword evidence="5 9" id="KW-0560">Oxidoreductase</keyword>
<dbReference type="AlphaFoldDB" id="A0A5C7INU5"/>
<dbReference type="PROSITE" id="PS00086">
    <property type="entry name" value="CYTOCHROME_P450"/>
    <property type="match status" value="1"/>
</dbReference>
<feature type="binding site" description="axial binding residue" evidence="8">
    <location>
        <position position="483"/>
    </location>
    <ligand>
        <name>heme</name>
        <dbReference type="ChEBI" id="CHEBI:30413"/>
    </ligand>
    <ligandPart>
        <name>Fe</name>
        <dbReference type="ChEBI" id="CHEBI:18248"/>
    </ligandPart>
</feature>
<evidence type="ECO:0000256" key="6">
    <source>
        <dbReference type="ARBA" id="ARBA00023004"/>
    </source>
</evidence>
<comment type="cofactor">
    <cofactor evidence="1 8">
        <name>heme</name>
        <dbReference type="ChEBI" id="CHEBI:30413"/>
    </cofactor>
</comment>
<evidence type="ECO:0008006" key="13">
    <source>
        <dbReference type="Google" id="ProtNLM"/>
    </source>
</evidence>
<dbReference type="PRINTS" id="PR00463">
    <property type="entry name" value="EP450I"/>
</dbReference>
<protein>
    <recommendedName>
        <fullName evidence="13">Cytochrome P450</fullName>
    </recommendedName>
</protein>
<dbReference type="CDD" id="cd11073">
    <property type="entry name" value="CYP76-like"/>
    <property type="match status" value="1"/>
</dbReference>
<feature type="transmembrane region" description="Helical" evidence="10">
    <location>
        <begin position="12"/>
        <end position="32"/>
    </location>
</feature>
<dbReference type="GO" id="GO:0005506">
    <property type="term" value="F:iron ion binding"/>
    <property type="evidence" value="ECO:0007669"/>
    <property type="project" value="InterPro"/>
</dbReference>
<dbReference type="Pfam" id="PF00067">
    <property type="entry name" value="p450"/>
    <property type="match status" value="1"/>
</dbReference>
<dbReference type="PRINTS" id="PR00385">
    <property type="entry name" value="P450"/>
</dbReference>
<dbReference type="InterPro" id="IPR001128">
    <property type="entry name" value="Cyt_P450"/>
</dbReference>
<dbReference type="InterPro" id="IPR036396">
    <property type="entry name" value="Cyt_P450_sf"/>
</dbReference>
<evidence type="ECO:0000256" key="10">
    <source>
        <dbReference type="SAM" id="Phobius"/>
    </source>
</evidence>
<proteinExistence type="inferred from homology"/>
<dbReference type="PANTHER" id="PTHR47951:SF8">
    <property type="entry name" value="CYTOCHROME P450 93A2-LIKE"/>
    <property type="match status" value="1"/>
</dbReference>
<comment type="caution">
    <text evidence="11">The sequence shown here is derived from an EMBL/GenBank/DDBJ whole genome shotgun (WGS) entry which is preliminary data.</text>
</comment>
<gene>
    <name evidence="11" type="ORF">EZV62_005684</name>
</gene>
<keyword evidence="10" id="KW-1133">Transmembrane helix</keyword>
<evidence type="ECO:0000256" key="1">
    <source>
        <dbReference type="ARBA" id="ARBA00001971"/>
    </source>
</evidence>
<keyword evidence="10" id="KW-0812">Transmembrane</keyword>
<evidence type="ECO:0000256" key="2">
    <source>
        <dbReference type="ARBA" id="ARBA00010617"/>
    </source>
</evidence>
<dbReference type="GO" id="GO:0016705">
    <property type="term" value="F:oxidoreductase activity, acting on paired donors, with incorporation or reduction of molecular oxygen"/>
    <property type="evidence" value="ECO:0007669"/>
    <property type="project" value="InterPro"/>
</dbReference>
<keyword evidence="6 8" id="KW-0408">Iron</keyword>
<keyword evidence="7 9" id="KW-0503">Monooxygenase</keyword>
<sequence>MASTSLEFHLSNMISNFLSELARLIFVFWSWWCDGLAENPTSRVIPTLVAATLLAISLYAWLIKKPFTSVPPLPPGPPGLPLLGNLPFLEPDLHRYFAKLSEIYGPIMKLQLGRKVCVVISSPSLAKQVLKDYDAIFSNRDPTVAAKASTYGGDIAWSPNGPEWRKLRKILIQEMMSKTSLDACHTFRRQEVRKMVKEVYAKAGSSINIGEQMFLTVLNVIMRMTWGASLNEEDSIRVGIQFRQVVDEFVYLWGAPNVSDLFPVLARFDLQGVESKVKKLSSWFDKMFGSLIDSRTKDQQAGGEKKEEEKGSNKDFLQILLDDKTSLSMNQVKALLLDTFLGGTHTTSTTIEWLMAELLLHPEIMRKACTELEEVVGKDNIVEEFHISKLHYLDAILKETLRLHPALPLLVPRSPCTTQTISEYTIPKGSRVLFNVWAMQRDPEAWENPLEFQPERFMRDPGKGEYRGNNFNYLPFGSGRRICPGISLAEKMILYVVSTLLYSFEWNIPHGATLDLSEKFGLVTKMQEPLIAIPIAKYSSSDHYL</sequence>
<keyword evidence="4 8" id="KW-0479">Metal-binding</keyword>
<reference evidence="12" key="1">
    <citation type="journal article" date="2019" name="Gigascience">
        <title>De novo genome assembly of the endangered Acer yangbiense, a plant species with extremely small populations endemic to Yunnan Province, China.</title>
        <authorList>
            <person name="Yang J."/>
            <person name="Wariss H.M."/>
            <person name="Tao L."/>
            <person name="Zhang R."/>
            <person name="Yun Q."/>
            <person name="Hollingsworth P."/>
            <person name="Dao Z."/>
            <person name="Luo G."/>
            <person name="Guo H."/>
            <person name="Ma Y."/>
            <person name="Sun W."/>
        </authorList>
    </citation>
    <scope>NUCLEOTIDE SEQUENCE [LARGE SCALE GENOMIC DNA]</scope>
    <source>
        <strain evidence="12">cv. Malutang</strain>
    </source>
</reference>
<dbReference type="PANTHER" id="PTHR47951">
    <property type="entry name" value="OS08G0547900 PROTEIN"/>
    <property type="match status" value="1"/>
</dbReference>
<dbReference type="Gene3D" id="1.10.630.10">
    <property type="entry name" value="Cytochrome P450"/>
    <property type="match status" value="1"/>
</dbReference>
<evidence type="ECO:0000256" key="4">
    <source>
        <dbReference type="ARBA" id="ARBA00022723"/>
    </source>
</evidence>
<dbReference type="GO" id="GO:0004497">
    <property type="term" value="F:monooxygenase activity"/>
    <property type="evidence" value="ECO:0007669"/>
    <property type="project" value="UniProtKB-KW"/>
</dbReference>
<evidence type="ECO:0000313" key="11">
    <source>
        <dbReference type="EMBL" id="TXG70749.1"/>
    </source>
</evidence>
<feature type="transmembrane region" description="Helical" evidence="10">
    <location>
        <begin position="44"/>
        <end position="63"/>
    </location>
</feature>
<organism evidence="11 12">
    <name type="scientific">Acer yangbiense</name>
    <dbReference type="NCBI Taxonomy" id="1000413"/>
    <lineage>
        <taxon>Eukaryota</taxon>
        <taxon>Viridiplantae</taxon>
        <taxon>Streptophyta</taxon>
        <taxon>Embryophyta</taxon>
        <taxon>Tracheophyta</taxon>
        <taxon>Spermatophyta</taxon>
        <taxon>Magnoliopsida</taxon>
        <taxon>eudicotyledons</taxon>
        <taxon>Gunneridae</taxon>
        <taxon>Pentapetalae</taxon>
        <taxon>rosids</taxon>
        <taxon>malvids</taxon>
        <taxon>Sapindales</taxon>
        <taxon>Sapindaceae</taxon>
        <taxon>Hippocastanoideae</taxon>
        <taxon>Acereae</taxon>
        <taxon>Acer</taxon>
    </lineage>
</organism>
<dbReference type="OrthoDB" id="2789670at2759"/>
<accession>A0A5C7INU5</accession>
<evidence type="ECO:0000256" key="3">
    <source>
        <dbReference type="ARBA" id="ARBA00022617"/>
    </source>
</evidence>
<name>A0A5C7INU5_9ROSI</name>
<dbReference type="GO" id="GO:0020037">
    <property type="term" value="F:heme binding"/>
    <property type="evidence" value="ECO:0007669"/>
    <property type="project" value="InterPro"/>
</dbReference>
<evidence type="ECO:0000256" key="5">
    <source>
        <dbReference type="ARBA" id="ARBA00023002"/>
    </source>
</evidence>
<evidence type="ECO:0000256" key="9">
    <source>
        <dbReference type="RuleBase" id="RU000461"/>
    </source>
</evidence>
<dbReference type="InterPro" id="IPR017972">
    <property type="entry name" value="Cyt_P450_CS"/>
</dbReference>
<keyword evidence="10" id="KW-0472">Membrane</keyword>
<comment type="similarity">
    <text evidence="2 9">Belongs to the cytochrome P450 family.</text>
</comment>
<dbReference type="EMBL" id="VAHF01000002">
    <property type="protein sequence ID" value="TXG70749.1"/>
    <property type="molecule type" value="Genomic_DNA"/>
</dbReference>
<dbReference type="FunFam" id="1.10.630.10:FF:000126">
    <property type="entry name" value="Predicted protein"/>
    <property type="match status" value="1"/>
</dbReference>
<dbReference type="SUPFAM" id="SSF48264">
    <property type="entry name" value="Cytochrome P450"/>
    <property type="match status" value="1"/>
</dbReference>
<dbReference type="Proteomes" id="UP000323000">
    <property type="component" value="Chromosome 2"/>
</dbReference>
<keyword evidence="3 8" id="KW-0349">Heme</keyword>
<evidence type="ECO:0000313" key="12">
    <source>
        <dbReference type="Proteomes" id="UP000323000"/>
    </source>
</evidence>
<keyword evidence="12" id="KW-1185">Reference proteome</keyword>
<evidence type="ECO:0000256" key="7">
    <source>
        <dbReference type="ARBA" id="ARBA00023033"/>
    </source>
</evidence>